<dbReference type="InterPro" id="IPR000515">
    <property type="entry name" value="MetI-like"/>
</dbReference>
<feature type="signal peptide" evidence="10">
    <location>
        <begin position="1"/>
        <end position="25"/>
    </location>
</feature>
<dbReference type="CDD" id="cd06261">
    <property type="entry name" value="TM_PBP2"/>
    <property type="match status" value="1"/>
</dbReference>
<dbReference type="GO" id="GO:0031460">
    <property type="term" value="P:glycine betaine transport"/>
    <property type="evidence" value="ECO:0007669"/>
    <property type="project" value="TreeGrafter"/>
</dbReference>
<dbReference type="Gene3D" id="3.40.190.100">
    <property type="entry name" value="Glycine betaine-binding periplasmic protein, domain 2"/>
    <property type="match status" value="1"/>
</dbReference>
<keyword evidence="3" id="KW-1003">Cell membrane</keyword>
<keyword evidence="4 9" id="KW-0812">Transmembrane</keyword>
<dbReference type="EMBL" id="FQXE01000024">
    <property type="protein sequence ID" value="SHI44001.1"/>
    <property type="molecule type" value="Genomic_DNA"/>
</dbReference>
<evidence type="ECO:0000256" key="4">
    <source>
        <dbReference type="ARBA" id="ARBA00022692"/>
    </source>
</evidence>
<protein>
    <submittedName>
        <fullName evidence="12">Glycine betaine/proline transport system substrate-binding protein</fullName>
    </submittedName>
</protein>
<dbReference type="RefSeq" id="WP_073109950.1">
    <property type="nucleotide sequence ID" value="NZ_FQXE01000024.1"/>
</dbReference>
<evidence type="ECO:0000256" key="10">
    <source>
        <dbReference type="SAM" id="SignalP"/>
    </source>
</evidence>
<dbReference type="PROSITE" id="PS50928">
    <property type="entry name" value="ABC_TM1"/>
    <property type="match status" value="1"/>
</dbReference>
<evidence type="ECO:0000313" key="13">
    <source>
        <dbReference type="Proteomes" id="UP000184226"/>
    </source>
</evidence>
<dbReference type="PANTHER" id="PTHR47737">
    <property type="entry name" value="GLYCINE BETAINE/PROLINE BETAINE TRANSPORT SYSTEM PERMEASE PROTEIN PROW"/>
    <property type="match status" value="1"/>
</dbReference>
<dbReference type="CDD" id="cd13641">
    <property type="entry name" value="PBP2_HisX_like"/>
    <property type="match status" value="1"/>
</dbReference>
<evidence type="ECO:0000313" key="12">
    <source>
        <dbReference type="EMBL" id="SHI44001.1"/>
    </source>
</evidence>
<organism evidence="12 13">
    <name type="scientific">Pollutimonas bauzanensis</name>
    <dbReference type="NCBI Taxonomy" id="658167"/>
    <lineage>
        <taxon>Bacteria</taxon>
        <taxon>Pseudomonadati</taxon>
        <taxon>Pseudomonadota</taxon>
        <taxon>Betaproteobacteria</taxon>
        <taxon>Burkholderiales</taxon>
        <taxon>Alcaligenaceae</taxon>
        <taxon>Pollutimonas</taxon>
    </lineage>
</organism>
<evidence type="ECO:0000256" key="9">
    <source>
        <dbReference type="RuleBase" id="RU363032"/>
    </source>
</evidence>
<dbReference type="OrthoDB" id="9787902at2"/>
<comment type="similarity">
    <text evidence="8">In the N-terminal section; belongs to the binding-protein-dependent transport system permease family.</text>
</comment>
<accession>A0A1M6B5J6</accession>
<dbReference type="STRING" id="658167.SAMN04488135_1243"/>
<sequence>MMKLRVLLGIAALALASLSLPQAGAQEAPGQAAPCNGGQAVKLADQTWESASFTTQVIRKLLSGGYGCRTEIVPGTPAAIESALAQNDLQIIAEQWSGRSPIIEKAVAAGTVRVVGDTLEGGAEQGWYVPDYLVHGDAKRGIEPLAPGLDAWQDLPRYKSLFTDPEEPGKGRFLNCPTGWVCEKTNSRLLALHGLEKDYTNFRAGTGAALDAAISSAYDQGKPILFYYWQPAGLMAKYKFHKIQQGPFNKACWDTIVSGQGQPCPSDFLAAHLGVAVSQAFARQNPELIAFFERLKFQPPLLNRMILLMTEQRLSGEAIATQFLREHPEVWHEWLPAAAAARMDAGLGLSATPARAAPAAGLAGSGKAPEDARPAPDTAADLPGHWIFPRWSGAEFVNRQLMGVVQAYGSTFRGLSDFMLTAVLLPVERTMQAIPPWVFLALVAVLSWHATRKVAATVLYVLCLYAIGAAGLWDKLIQTFSLVLVSTAISIVIGVPAGIIAARGRILRRLLTPVLDVMQTLPSFVYLIPVLMLFGLGKVPALFATVIYAVPPLIRLTILGLRQVDPNVMEAAQAFGVTRWQMLTRVTLPLARPSIMAGINQTTMMALSMVVVASMIGARGLGEDVLAGIQTLDVGRGLQAGVAIVILAIVIDRITQAYGRPRRRQRALPGQEEL</sequence>
<reference evidence="12 13" key="1">
    <citation type="submission" date="2016-11" db="EMBL/GenBank/DDBJ databases">
        <authorList>
            <person name="Jaros S."/>
            <person name="Januszkiewicz K."/>
            <person name="Wedrychowicz H."/>
        </authorList>
    </citation>
    <scope>NUCLEOTIDE SEQUENCE [LARGE SCALE GENOMIC DNA]</scope>
    <source>
        <strain evidence="12 13">CGMCC 1.10190</strain>
    </source>
</reference>
<dbReference type="Gene3D" id="1.10.3720.10">
    <property type="entry name" value="MetI-like"/>
    <property type="match status" value="1"/>
</dbReference>
<name>A0A1M6B5J6_9BURK</name>
<keyword evidence="10" id="KW-0732">Signal</keyword>
<dbReference type="GO" id="GO:0005275">
    <property type="term" value="F:amine transmembrane transporter activity"/>
    <property type="evidence" value="ECO:0007669"/>
    <property type="project" value="TreeGrafter"/>
</dbReference>
<keyword evidence="6 9" id="KW-0472">Membrane</keyword>
<comment type="similarity">
    <text evidence="9">Belongs to the binding-protein-dependent transport system permease family.</text>
</comment>
<evidence type="ECO:0000256" key="8">
    <source>
        <dbReference type="ARBA" id="ARBA00035652"/>
    </source>
</evidence>
<dbReference type="GO" id="GO:0015226">
    <property type="term" value="F:carnitine transmembrane transporter activity"/>
    <property type="evidence" value="ECO:0007669"/>
    <property type="project" value="TreeGrafter"/>
</dbReference>
<evidence type="ECO:0000259" key="11">
    <source>
        <dbReference type="PROSITE" id="PS50928"/>
    </source>
</evidence>
<evidence type="ECO:0000256" key="6">
    <source>
        <dbReference type="ARBA" id="ARBA00023136"/>
    </source>
</evidence>
<dbReference type="Gene3D" id="3.40.190.10">
    <property type="entry name" value="Periplasmic binding protein-like II"/>
    <property type="match status" value="1"/>
</dbReference>
<comment type="similarity">
    <text evidence="7">In the C-terminal section; belongs to the OsmX family.</text>
</comment>
<gene>
    <name evidence="12" type="ORF">SAMN04488135_1243</name>
</gene>
<dbReference type="SUPFAM" id="SSF161098">
    <property type="entry name" value="MetI-like"/>
    <property type="match status" value="1"/>
</dbReference>
<dbReference type="InterPro" id="IPR035906">
    <property type="entry name" value="MetI-like_sf"/>
</dbReference>
<feature type="domain" description="ABC transmembrane type-1" evidence="11">
    <location>
        <begin position="476"/>
        <end position="655"/>
    </location>
</feature>
<comment type="subcellular location">
    <subcellularLocation>
        <location evidence="1 9">Cell membrane</location>
        <topology evidence="1 9">Multi-pass membrane protein</topology>
    </subcellularLocation>
</comment>
<dbReference type="Pfam" id="PF00528">
    <property type="entry name" value="BPD_transp_1"/>
    <property type="match status" value="1"/>
</dbReference>
<evidence type="ECO:0000256" key="7">
    <source>
        <dbReference type="ARBA" id="ARBA00035642"/>
    </source>
</evidence>
<feature type="transmembrane region" description="Helical" evidence="9">
    <location>
        <begin position="479"/>
        <end position="502"/>
    </location>
</feature>
<evidence type="ECO:0000256" key="3">
    <source>
        <dbReference type="ARBA" id="ARBA00022475"/>
    </source>
</evidence>
<dbReference type="Pfam" id="PF04069">
    <property type="entry name" value="OpuAC"/>
    <property type="match status" value="1"/>
</dbReference>
<dbReference type="InterPro" id="IPR007210">
    <property type="entry name" value="ABC_Gly_betaine_transp_sub-bd"/>
</dbReference>
<dbReference type="SUPFAM" id="SSF53850">
    <property type="entry name" value="Periplasmic binding protein-like II"/>
    <property type="match status" value="1"/>
</dbReference>
<dbReference type="AlphaFoldDB" id="A0A1M6B5J6"/>
<keyword evidence="5 9" id="KW-1133">Transmembrane helix</keyword>
<evidence type="ECO:0000256" key="5">
    <source>
        <dbReference type="ARBA" id="ARBA00022989"/>
    </source>
</evidence>
<feature type="transmembrane region" description="Helical" evidence="9">
    <location>
        <begin position="637"/>
        <end position="655"/>
    </location>
</feature>
<dbReference type="FunFam" id="1.10.3720.10:FF:000001">
    <property type="entry name" value="Glycine betaine ABC transporter, permease"/>
    <property type="match status" value="1"/>
</dbReference>
<feature type="transmembrane region" description="Helical" evidence="9">
    <location>
        <begin position="457"/>
        <end position="473"/>
    </location>
</feature>
<dbReference type="GO" id="GO:0043190">
    <property type="term" value="C:ATP-binding cassette (ABC) transporter complex"/>
    <property type="evidence" value="ECO:0007669"/>
    <property type="project" value="InterPro"/>
</dbReference>
<dbReference type="GO" id="GO:0015871">
    <property type="term" value="P:choline transport"/>
    <property type="evidence" value="ECO:0007669"/>
    <property type="project" value="TreeGrafter"/>
</dbReference>
<dbReference type="PANTHER" id="PTHR47737:SF1">
    <property type="entry name" value="GLYCINE BETAINE_PROLINE BETAINE TRANSPORT SYSTEM PERMEASE PROTEIN PROW"/>
    <property type="match status" value="1"/>
</dbReference>
<keyword evidence="2 9" id="KW-0813">Transport</keyword>
<feature type="transmembrane region" description="Helical" evidence="9">
    <location>
        <begin position="595"/>
        <end position="617"/>
    </location>
</feature>
<dbReference type="Proteomes" id="UP000184226">
    <property type="component" value="Unassembled WGS sequence"/>
</dbReference>
<proteinExistence type="inferred from homology"/>
<keyword evidence="13" id="KW-1185">Reference proteome</keyword>
<evidence type="ECO:0000256" key="2">
    <source>
        <dbReference type="ARBA" id="ARBA00022448"/>
    </source>
</evidence>
<feature type="chain" id="PRO_5012206525" evidence="10">
    <location>
        <begin position="26"/>
        <end position="674"/>
    </location>
</feature>
<evidence type="ECO:0000256" key="1">
    <source>
        <dbReference type="ARBA" id="ARBA00004651"/>
    </source>
</evidence>